<name>Q11AB9_TRIEI</name>
<dbReference type="AlphaFoldDB" id="Q11AB9"/>
<reference evidence="1" key="1">
    <citation type="submission" date="2006-06" db="EMBL/GenBank/DDBJ databases">
        <title>Complete sequence of Trichodesmium erythraeum IMS101.</title>
        <authorList>
            <consortium name="US DOE Joint Genome Institute"/>
            <person name="Copeland A."/>
            <person name="Lucas S."/>
            <person name="Lapidus A."/>
            <person name="Barry K."/>
            <person name="Detter J.C."/>
            <person name="Glavina del Rio T."/>
            <person name="Hammon N."/>
            <person name="Israni S."/>
            <person name="Dalin E."/>
            <person name="Tice H."/>
            <person name="Pitluck S."/>
            <person name="Kiss H."/>
            <person name="Munk A.C."/>
            <person name="Brettin T."/>
            <person name="Bruce D."/>
            <person name="Han C."/>
            <person name="Tapia R."/>
            <person name="Gilna P."/>
            <person name="Schmutz J."/>
            <person name="Larimer F."/>
            <person name="Land M."/>
            <person name="Hauser L."/>
            <person name="Kyrpides N."/>
            <person name="Kim E."/>
            <person name="Richardson P."/>
        </authorList>
    </citation>
    <scope>NUCLEOTIDE SEQUENCE [LARGE SCALE GENOMIC DNA]</scope>
    <source>
        <strain evidence="1">IMS101</strain>
    </source>
</reference>
<sequence>MEILKTMEFIKYLQKQRPGNKLAIFWDGVTYYNFQAYREYLMTINQDLSEEECLINCTLICSKCSGAKSC</sequence>
<accession>Q11AB9</accession>
<dbReference type="EMBL" id="CP000393">
    <property type="protein sequence ID" value="ABG49555.1"/>
    <property type="molecule type" value="Genomic_DNA"/>
</dbReference>
<dbReference type="eggNOG" id="COG3335">
    <property type="taxonomic scope" value="Bacteria"/>
</dbReference>
<protein>
    <submittedName>
        <fullName evidence="1">Uncharacterized protein</fullName>
    </submittedName>
</protein>
<dbReference type="KEGG" id="ter:Tery_0035"/>
<dbReference type="HOGENOM" id="CLU_2756652_0_0_3"/>
<dbReference type="STRING" id="203124.Tery_0035"/>
<evidence type="ECO:0000313" key="1">
    <source>
        <dbReference type="EMBL" id="ABG49555.1"/>
    </source>
</evidence>
<gene>
    <name evidence="1" type="ordered locus">Tery_0035</name>
</gene>
<proteinExistence type="predicted"/>
<organism evidence="1">
    <name type="scientific">Trichodesmium erythraeum (strain IMS101)</name>
    <dbReference type="NCBI Taxonomy" id="203124"/>
    <lineage>
        <taxon>Bacteria</taxon>
        <taxon>Bacillati</taxon>
        <taxon>Cyanobacteriota</taxon>
        <taxon>Cyanophyceae</taxon>
        <taxon>Oscillatoriophycideae</taxon>
        <taxon>Oscillatoriales</taxon>
        <taxon>Microcoleaceae</taxon>
        <taxon>Trichodesmium</taxon>
    </lineage>
</organism>